<dbReference type="OrthoDB" id="10546658at2759"/>
<evidence type="ECO:0000313" key="4">
    <source>
        <dbReference type="Proteomes" id="UP000663879"/>
    </source>
</evidence>
<accession>A0A813YHX5</accession>
<dbReference type="Proteomes" id="UP000663879">
    <property type="component" value="Unassembled WGS sequence"/>
</dbReference>
<protein>
    <recommendedName>
        <fullName evidence="2">H-type lectin domain-containing protein</fullName>
    </recommendedName>
</protein>
<name>A0A813YHX5_9BILA</name>
<dbReference type="GO" id="GO:0030246">
    <property type="term" value="F:carbohydrate binding"/>
    <property type="evidence" value="ECO:0007669"/>
    <property type="project" value="InterPro"/>
</dbReference>
<evidence type="ECO:0000259" key="2">
    <source>
        <dbReference type="Pfam" id="PF09458"/>
    </source>
</evidence>
<evidence type="ECO:0000256" key="1">
    <source>
        <dbReference type="SAM" id="SignalP"/>
    </source>
</evidence>
<dbReference type="AlphaFoldDB" id="A0A813YHX5"/>
<dbReference type="InterPro" id="IPR019019">
    <property type="entry name" value="H-type_lectin_domain"/>
</dbReference>
<evidence type="ECO:0000313" key="3">
    <source>
        <dbReference type="EMBL" id="CAF0884414.1"/>
    </source>
</evidence>
<reference evidence="3" key="1">
    <citation type="submission" date="2021-02" db="EMBL/GenBank/DDBJ databases">
        <authorList>
            <person name="Nowell W R."/>
        </authorList>
    </citation>
    <scope>NUCLEOTIDE SEQUENCE</scope>
    <source>
        <strain evidence="3">Ploen Becks lab</strain>
    </source>
</reference>
<dbReference type="GO" id="GO:0007155">
    <property type="term" value="P:cell adhesion"/>
    <property type="evidence" value="ECO:0007669"/>
    <property type="project" value="InterPro"/>
</dbReference>
<keyword evidence="1" id="KW-0732">Signal</keyword>
<feature type="domain" description="H-type lectin" evidence="2">
    <location>
        <begin position="520"/>
        <end position="578"/>
    </location>
</feature>
<gene>
    <name evidence="3" type="ORF">OXX778_LOCUS10585</name>
</gene>
<dbReference type="EMBL" id="CAJNOC010001694">
    <property type="protein sequence ID" value="CAF0884414.1"/>
    <property type="molecule type" value="Genomic_DNA"/>
</dbReference>
<feature type="chain" id="PRO_5032683483" description="H-type lectin domain-containing protein" evidence="1">
    <location>
        <begin position="19"/>
        <end position="580"/>
    </location>
</feature>
<sequence length="580" mass="67982">MRIEFLIILSWIITLVLSDSKNDVVFDLADITVDFDTFEDQMLLEAFKVSTNDQIIENRQSEKYGQLNWVTIGYPSLMHKKNENRDIFNFNPEGFDIHISLLTEGFKKVLAETASNKYNITVHHDQIVSLKPENFLCHIIFFDDNNEKIVMNGKAVNTYTSPVKINFNSYQNSRERLEFEKKIQKDGTNLDLDITCEINSHGKSYKQNTLTINGNQINQLNLQDEIFGPSNSVYVTRNQLSTLSHKLYQDLNIVEEYQIPEHEFSQKFIDDFISQTSEFVNKYTPIDEVLKNMSKYDLKEDLKPDILKQELSKIFKIEKIGSLDVINANSEEFETDKKSSSSDLSLSGSGSKKAINVSASVNYAKSKKNEWSKTKKSIENQLKDLNSYSENNIEWQRNGKIIQPKSIKVSKLSKLKLVKGLRFKRIRREYYDAKFKRFYRFSTRDINDYDFEIYTFKDGAYWRFKNFDTEMANLVENINLNMPSPKIQSGSWILDNSNTLKYYKNSGGDRFYTLRANLNNFTQTPQVIYGIKKYYSYNNNKFYYKIEEKEVTRTSVNYEVVLYKISDDFEFEIQWVAIGY</sequence>
<keyword evidence="4" id="KW-1185">Reference proteome</keyword>
<organism evidence="3 4">
    <name type="scientific">Brachionus calyciflorus</name>
    <dbReference type="NCBI Taxonomy" id="104777"/>
    <lineage>
        <taxon>Eukaryota</taxon>
        <taxon>Metazoa</taxon>
        <taxon>Spiralia</taxon>
        <taxon>Gnathifera</taxon>
        <taxon>Rotifera</taxon>
        <taxon>Eurotatoria</taxon>
        <taxon>Monogononta</taxon>
        <taxon>Pseudotrocha</taxon>
        <taxon>Ploima</taxon>
        <taxon>Brachionidae</taxon>
        <taxon>Brachionus</taxon>
    </lineage>
</organism>
<dbReference type="Pfam" id="PF09458">
    <property type="entry name" value="H_lectin"/>
    <property type="match status" value="1"/>
</dbReference>
<feature type="signal peptide" evidence="1">
    <location>
        <begin position="1"/>
        <end position="18"/>
    </location>
</feature>
<proteinExistence type="predicted"/>
<comment type="caution">
    <text evidence="3">The sequence shown here is derived from an EMBL/GenBank/DDBJ whole genome shotgun (WGS) entry which is preliminary data.</text>
</comment>